<protein>
    <submittedName>
        <fullName evidence="2">tRNA (N6-threonylcarbamoyladenosine(37)-N6)-methyltransferase TrmO</fullName>
    </submittedName>
</protein>
<sequence length="151" mass="17212">MTDGASLRPLEIAVAEPERQDAFLRFIGRIHTPWPERRDCPNRGNAEDGPPCRIELFPPWDRALEGVEGLEWLQVLYWMHLSRRDLVLQNPRFSDQLVGTFAIRSPVRPNPIALSDVRLLEVKGRELVVRGLDCVAGTPLLDIKPVTARER</sequence>
<reference evidence="2" key="1">
    <citation type="submission" date="2021-06" db="EMBL/GenBank/DDBJ databases">
        <title>Paracoccus bacterium XHP0099 sp. nov., isolated from the surface waters of the Yellow Sea.</title>
        <authorList>
            <person name="Xue H."/>
            <person name="Zhang D."/>
        </authorList>
    </citation>
    <scope>NUCLEOTIDE SEQUENCE</scope>
    <source>
        <strain evidence="2">XHP0099</strain>
    </source>
</reference>
<evidence type="ECO:0000259" key="1">
    <source>
        <dbReference type="PROSITE" id="PS51668"/>
    </source>
</evidence>
<accession>A0ABS6AH32</accession>
<comment type="caution">
    <text evidence="2">The sequence shown here is derived from an EMBL/GenBank/DDBJ whole genome shotgun (WGS) entry which is preliminary data.</text>
</comment>
<proteinExistence type="predicted"/>
<dbReference type="NCBIfam" id="TIGR00104">
    <property type="entry name" value="tRNA_TsaA"/>
    <property type="match status" value="1"/>
</dbReference>
<evidence type="ECO:0000313" key="3">
    <source>
        <dbReference type="Proteomes" id="UP001166191"/>
    </source>
</evidence>
<organism evidence="2 3">
    <name type="scientific">Paracoccus marinaquae</name>
    <dbReference type="NCBI Taxonomy" id="2841926"/>
    <lineage>
        <taxon>Bacteria</taxon>
        <taxon>Pseudomonadati</taxon>
        <taxon>Pseudomonadota</taxon>
        <taxon>Alphaproteobacteria</taxon>
        <taxon>Rhodobacterales</taxon>
        <taxon>Paracoccaceae</taxon>
        <taxon>Paracoccus</taxon>
    </lineage>
</organism>
<dbReference type="InterPro" id="IPR040372">
    <property type="entry name" value="YaeB-like"/>
</dbReference>
<evidence type="ECO:0000313" key="2">
    <source>
        <dbReference type="EMBL" id="MBU3029897.1"/>
    </source>
</evidence>
<dbReference type="Proteomes" id="UP001166191">
    <property type="component" value="Unassembled WGS sequence"/>
</dbReference>
<dbReference type="Pfam" id="PF01980">
    <property type="entry name" value="TrmO_N"/>
    <property type="match status" value="1"/>
</dbReference>
<dbReference type="InterPro" id="IPR023370">
    <property type="entry name" value="TrmO-like_N"/>
</dbReference>
<dbReference type="EMBL" id="JAHKNG010000009">
    <property type="protein sequence ID" value="MBU3029897.1"/>
    <property type="molecule type" value="Genomic_DNA"/>
</dbReference>
<dbReference type="PANTHER" id="PTHR12818:SF0">
    <property type="entry name" value="TRNA (ADENINE(37)-N6)-METHYLTRANSFERASE"/>
    <property type="match status" value="1"/>
</dbReference>
<gene>
    <name evidence="2" type="primary">tsaA</name>
    <name evidence="2" type="ORF">KNW02_07165</name>
</gene>
<dbReference type="PROSITE" id="PS51668">
    <property type="entry name" value="TSAA_2"/>
    <property type="match status" value="1"/>
</dbReference>
<name>A0ABS6AH32_9RHOB</name>
<feature type="domain" description="TsaA-like" evidence="1">
    <location>
        <begin position="24"/>
        <end position="151"/>
    </location>
</feature>
<keyword evidence="3" id="KW-1185">Reference proteome</keyword>
<dbReference type="PANTHER" id="PTHR12818">
    <property type="entry name" value="TRNA (ADENINE(37)-N6)-METHYLTRANSFERASE"/>
    <property type="match status" value="1"/>
</dbReference>
<dbReference type="RefSeq" id="WP_216032582.1">
    <property type="nucleotide sequence ID" value="NZ_JAHKNG010000009.1"/>
</dbReference>
<dbReference type="CDD" id="cd09281">
    <property type="entry name" value="UPF0066"/>
    <property type="match status" value="1"/>
</dbReference>